<proteinExistence type="predicted"/>
<dbReference type="SUPFAM" id="SSF103657">
    <property type="entry name" value="BAR/IMD domain-like"/>
    <property type="match status" value="1"/>
</dbReference>
<dbReference type="GO" id="GO:0006897">
    <property type="term" value="P:endocytosis"/>
    <property type="evidence" value="ECO:0007669"/>
    <property type="project" value="InterPro"/>
</dbReference>
<dbReference type="InterPro" id="IPR004148">
    <property type="entry name" value="BAR_dom"/>
</dbReference>
<dbReference type="Pfam" id="PF03114">
    <property type="entry name" value="BAR"/>
    <property type="match status" value="1"/>
</dbReference>
<evidence type="ECO:0000259" key="5">
    <source>
        <dbReference type="Pfam" id="PF03114"/>
    </source>
</evidence>
<reference evidence="6" key="1">
    <citation type="journal article" date="2020" name="Fungal Divers.">
        <title>Resolving the Mortierellaceae phylogeny through synthesis of multi-gene phylogenetics and phylogenomics.</title>
        <authorList>
            <person name="Vandepol N."/>
            <person name="Liber J."/>
            <person name="Desiro A."/>
            <person name="Na H."/>
            <person name="Kennedy M."/>
            <person name="Barry K."/>
            <person name="Grigoriev I.V."/>
            <person name="Miller A.N."/>
            <person name="O'Donnell K."/>
            <person name="Stajich J.E."/>
            <person name="Bonito G."/>
        </authorList>
    </citation>
    <scope>NUCLEOTIDE SEQUENCE</scope>
    <source>
        <strain evidence="6">MES-2147</strain>
    </source>
</reference>
<dbReference type="PANTHER" id="PTHR47174">
    <property type="entry name" value="BRIDGING INTEGRATOR 3"/>
    <property type="match status" value="1"/>
</dbReference>
<dbReference type="Proteomes" id="UP000749646">
    <property type="component" value="Unassembled WGS sequence"/>
</dbReference>
<evidence type="ECO:0000256" key="1">
    <source>
        <dbReference type="ARBA" id="ARBA00004245"/>
    </source>
</evidence>
<dbReference type="GO" id="GO:1990528">
    <property type="term" value="C:Rvs161p-Rvs167p complex"/>
    <property type="evidence" value="ECO:0007669"/>
    <property type="project" value="TreeGrafter"/>
</dbReference>
<keyword evidence="7" id="KW-1185">Reference proteome</keyword>
<evidence type="ECO:0000313" key="7">
    <source>
        <dbReference type="Proteomes" id="UP000749646"/>
    </source>
</evidence>
<evidence type="ECO:0000313" key="6">
    <source>
        <dbReference type="EMBL" id="KAF9974536.1"/>
    </source>
</evidence>
<dbReference type="GO" id="GO:0008289">
    <property type="term" value="F:lipid binding"/>
    <property type="evidence" value="ECO:0007669"/>
    <property type="project" value="TreeGrafter"/>
</dbReference>
<evidence type="ECO:0000256" key="4">
    <source>
        <dbReference type="SAM" id="MobiDB-lite"/>
    </source>
</evidence>
<dbReference type="PANTHER" id="PTHR47174:SF3">
    <property type="entry name" value="BRIDGING INTEGRATOR 3"/>
    <property type="match status" value="1"/>
</dbReference>
<dbReference type="OrthoDB" id="446293at2759"/>
<dbReference type="GO" id="GO:0097320">
    <property type="term" value="P:plasma membrane tubulation"/>
    <property type="evidence" value="ECO:0007669"/>
    <property type="project" value="TreeGrafter"/>
</dbReference>
<accession>A0A9P6JH35</accession>
<feature type="domain" description="BAR" evidence="5">
    <location>
        <begin position="6"/>
        <end position="79"/>
    </location>
</feature>
<dbReference type="GO" id="GO:0015629">
    <property type="term" value="C:actin cytoskeleton"/>
    <property type="evidence" value="ECO:0007669"/>
    <property type="project" value="TreeGrafter"/>
</dbReference>
<keyword evidence="2" id="KW-0963">Cytoplasm</keyword>
<organism evidence="6 7">
    <name type="scientific">Modicella reniformis</name>
    <dbReference type="NCBI Taxonomy" id="1440133"/>
    <lineage>
        <taxon>Eukaryota</taxon>
        <taxon>Fungi</taxon>
        <taxon>Fungi incertae sedis</taxon>
        <taxon>Mucoromycota</taxon>
        <taxon>Mortierellomycotina</taxon>
        <taxon>Mortierellomycetes</taxon>
        <taxon>Mortierellales</taxon>
        <taxon>Mortierellaceae</taxon>
        <taxon>Modicella</taxon>
    </lineage>
</organism>
<feature type="compositionally biased region" description="Polar residues" evidence="4">
    <location>
        <begin position="14"/>
        <end position="24"/>
    </location>
</feature>
<dbReference type="GO" id="GO:0051666">
    <property type="term" value="P:actin cortical patch localization"/>
    <property type="evidence" value="ECO:0007669"/>
    <property type="project" value="InterPro"/>
</dbReference>
<name>A0A9P6JH35_9FUNG</name>
<dbReference type="AlphaFoldDB" id="A0A9P6JH35"/>
<dbReference type="GO" id="GO:0031097">
    <property type="term" value="C:medial cortex"/>
    <property type="evidence" value="ECO:0007669"/>
    <property type="project" value="TreeGrafter"/>
</dbReference>
<feature type="non-terminal residue" evidence="6">
    <location>
        <position position="1"/>
    </location>
</feature>
<evidence type="ECO:0000256" key="2">
    <source>
        <dbReference type="ARBA" id="ARBA00022490"/>
    </source>
</evidence>
<gene>
    <name evidence="6" type="ORF">BGZ65_008677</name>
</gene>
<feature type="compositionally biased region" description="Basic and acidic residues" evidence="4">
    <location>
        <begin position="26"/>
        <end position="36"/>
    </location>
</feature>
<dbReference type="Gene3D" id="1.20.1270.60">
    <property type="entry name" value="Arfaptin homology (AH) domain/BAR domain"/>
    <property type="match status" value="1"/>
</dbReference>
<comment type="caution">
    <text evidence="6">The sequence shown here is derived from an EMBL/GenBank/DDBJ whole genome shotgun (WGS) entry which is preliminary data.</text>
</comment>
<keyword evidence="3" id="KW-0206">Cytoskeleton</keyword>
<feature type="region of interest" description="Disordered" evidence="4">
    <location>
        <begin position="14"/>
        <end position="36"/>
    </location>
</feature>
<sequence length="80" mass="9404">MSWSGFKRNLNRATSNVLSKTGNMDRTTDREFEEEEKRFKNLEQKLEKLHREANGYAQAVRNMTGSQLRIGSTIDQFYDE</sequence>
<dbReference type="InterPro" id="IPR046982">
    <property type="entry name" value="BIN3/RVS161-like"/>
</dbReference>
<dbReference type="InterPro" id="IPR027267">
    <property type="entry name" value="AH/BAR_dom_sf"/>
</dbReference>
<protein>
    <recommendedName>
        <fullName evidence="5">BAR domain-containing protein</fullName>
    </recommendedName>
</protein>
<evidence type="ECO:0000256" key="3">
    <source>
        <dbReference type="ARBA" id="ARBA00023212"/>
    </source>
</evidence>
<dbReference type="GO" id="GO:0043332">
    <property type="term" value="C:mating projection tip"/>
    <property type="evidence" value="ECO:0007669"/>
    <property type="project" value="TreeGrafter"/>
</dbReference>
<comment type="subcellular location">
    <subcellularLocation>
        <location evidence="1">Cytoplasm</location>
        <location evidence="1">Cytoskeleton</location>
    </subcellularLocation>
</comment>
<dbReference type="EMBL" id="JAAAHW010004425">
    <property type="protein sequence ID" value="KAF9974536.1"/>
    <property type="molecule type" value="Genomic_DNA"/>
</dbReference>